<dbReference type="PANTHER" id="PTHR13246">
    <property type="entry name" value="ENDO BETA N-ACETYLGLUCOSAMINIDASE"/>
    <property type="match status" value="1"/>
</dbReference>
<dbReference type="AlphaFoldDB" id="A0A6J2TS64"/>
<reference evidence="3" key="1">
    <citation type="submission" date="2025-08" db="UniProtKB">
        <authorList>
            <consortium name="RefSeq"/>
        </authorList>
    </citation>
    <scope>IDENTIFICATION</scope>
    <source>
        <strain evidence="3">11010-0011.00</strain>
        <tissue evidence="3">Whole body</tissue>
    </source>
</reference>
<dbReference type="GO" id="GO:0033925">
    <property type="term" value="F:mannosyl-glycoprotein endo-beta-N-acetylglucosaminidase activity"/>
    <property type="evidence" value="ECO:0007669"/>
    <property type="project" value="UniProtKB-EC"/>
</dbReference>
<dbReference type="RefSeq" id="XP_030379471.1">
    <property type="nucleotide sequence ID" value="XM_030523611.1"/>
</dbReference>
<proteinExistence type="predicted"/>
<keyword evidence="2" id="KW-1185">Reference proteome</keyword>
<dbReference type="InterPro" id="IPR032979">
    <property type="entry name" value="ENGase"/>
</dbReference>
<accession>A0A6J2TS64</accession>
<dbReference type="InterPro" id="IPR005201">
    <property type="entry name" value="TIM_ENGase"/>
</dbReference>
<dbReference type="PANTHER" id="PTHR13246:SF1">
    <property type="entry name" value="CYTOSOLIC ENDO-BETA-N-ACETYLGLUCOSAMINIDASE"/>
    <property type="match status" value="1"/>
</dbReference>
<evidence type="ECO:0000259" key="1">
    <source>
        <dbReference type="Pfam" id="PF03644"/>
    </source>
</evidence>
<dbReference type="GO" id="GO:0005829">
    <property type="term" value="C:cytosol"/>
    <property type="evidence" value="ECO:0007669"/>
    <property type="project" value="UniProtKB-SubCell"/>
</dbReference>
<dbReference type="OrthoDB" id="284473at2759"/>
<feature type="domain" description="Cytosolic endo-beta-N-acetylglucosaminidase TIM barrel" evidence="1">
    <location>
        <begin position="141"/>
        <end position="426"/>
    </location>
</feature>
<dbReference type="CDD" id="cd06547">
    <property type="entry name" value="GH85_ENGase"/>
    <property type="match status" value="1"/>
</dbReference>
<dbReference type="Gene3D" id="2.60.120.260">
    <property type="entry name" value="Galactose-binding domain-like"/>
    <property type="match status" value="1"/>
</dbReference>
<dbReference type="GeneID" id="115627791"/>
<dbReference type="Proteomes" id="UP000504634">
    <property type="component" value="Unplaced"/>
</dbReference>
<gene>
    <name evidence="3" type="primary">LOC115627791</name>
</gene>
<sequence>MEQQDPERVAVLQVDVNAGISATNTCVERTEKSSNDVDEVSVEKTSCFYHERDDYPNLTESDCAQLEAEPVRTNTQLLSFEIRSRDIDWKRFVIPLDTTVRSEGYYLEQQADFVSKYRIPLTSSNRREMLVCHDMMGNYLADRHFLSSEKWDDYRFVHWAAVDYFCYFSHNYVTIPPCGWINAAHRHGVPIVGTYIVERSSLLEEALTTIEKVDHIVAALIKLCKHFGFEGWLVNVECKVRPEYLQKLIYFVRQLRVATEAEIPHGRVFWYDSVINTGELLWQNELNERNIDFYRCTNNTLINYGWNDASLAKTAATLRGEHASLHSAFFGLDVFGRNQVGRFQSAATLKRIADAGFSIGIFAPGWSFETLQQYGYNIRNEDGDEAVNSAFLSRNDRWWWRLWEFLATHPYRKLPFYTDFCVGSGRASYQHGLQLPNSKPFLNLSRQSLQPSVPLKDNATHSFTDVYGGGNSLRITNYERAFRLFLTEFSLPLGAVLLGYAYKAHDSTTLDVVLRFSAPKQQEKDLYVFCGNYSQHILAAGRCYISPLNGANAQRFEHSEIPALENTMANGGWRTRYYLVQFDGPVMLKDIGLRCGRSTSAATDTFLGAIYLQSMKLQDAMWPQIVDEKANIEVYRQQMWS</sequence>
<dbReference type="Gene3D" id="3.20.20.80">
    <property type="entry name" value="Glycosidases"/>
    <property type="match status" value="1"/>
</dbReference>
<evidence type="ECO:0000313" key="3">
    <source>
        <dbReference type="RefSeq" id="XP_030379471.1"/>
    </source>
</evidence>
<evidence type="ECO:0000313" key="2">
    <source>
        <dbReference type="Proteomes" id="UP000504634"/>
    </source>
</evidence>
<protein>
    <submittedName>
        <fullName evidence="3">Cytosolic endo-beta-N-acetylglucosaminidase-like</fullName>
    </submittedName>
</protein>
<dbReference type="Pfam" id="PF03644">
    <property type="entry name" value="Glyco_hydro_85"/>
    <property type="match status" value="1"/>
</dbReference>
<name>A0A6J2TS64_DROLE</name>
<organism evidence="2 3">
    <name type="scientific">Drosophila lebanonensis</name>
    <name type="common">Fruit fly</name>
    <name type="synonym">Scaptodrosophila lebanonensis</name>
    <dbReference type="NCBI Taxonomy" id="7225"/>
    <lineage>
        <taxon>Eukaryota</taxon>
        <taxon>Metazoa</taxon>
        <taxon>Ecdysozoa</taxon>
        <taxon>Arthropoda</taxon>
        <taxon>Hexapoda</taxon>
        <taxon>Insecta</taxon>
        <taxon>Pterygota</taxon>
        <taxon>Neoptera</taxon>
        <taxon>Endopterygota</taxon>
        <taxon>Diptera</taxon>
        <taxon>Brachycera</taxon>
        <taxon>Muscomorpha</taxon>
        <taxon>Ephydroidea</taxon>
        <taxon>Drosophilidae</taxon>
        <taxon>Scaptodrosophila</taxon>
    </lineage>
</organism>